<dbReference type="CDD" id="cd06464">
    <property type="entry name" value="ACD_sHsps-like"/>
    <property type="match status" value="1"/>
</dbReference>
<accession>A0A2C8F9U5</accession>
<dbReference type="InterPro" id="IPR008978">
    <property type="entry name" value="HSP20-like_chaperone"/>
</dbReference>
<dbReference type="Pfam" id="PF00011">
    <property type="entry name" value="HSP20"/>
    <property type="match status" value="1"/>
</dbReference>
<evidence type="ECO:0000313" key="6">
    <source>
        <dbReference type="Proteomes" id="UP000219215"/>
    </source>
</evidence>
<feature type="domain" description="SHSP" evidence="3">
    <location>
        <begin position="16"/>
        <end position="127"/>
    </location>
</feature>
<dbReference type="PROSITE" id="PS01031">
    <property type="entry name" value="SHSP"/>
    <property type="match status" value="1"/>
</dbReference>
<name>A0A2C8F9U5_9BACT</name>
<dbReference type="SUPFAM" id="SSF49764">
    <property type="entry name" value="HSP20-like chaperones"/>
    <property type="match status" value="1"/>
</dbReference>
<feature type="domain" description="CS" evidence="4">
    <location>
        <begin position="16"/>
        <end position="125"/>
    </location>
</feature>
<keyword evidence="5" id="KW-0346">Stress response</keyword>
<dbReference type="InterPro" id="IPR002068">
    <property type="entry name" value="A-crystallin/Hsp20_dom"/>
</dbReference>
<dbReference type="AlphaFoldDB" id="A0A2C8F9U5"/>
<dbReference type="Gene3D" id="2.60.40.790">
    <property type="match status" value="1"/>
</dbReference>
<sequence>MSEIVKKENAVAKEKANLPRYRPATDILEREDGFYIYIDLPGVKRENMVIDLQDDELTISGKTSLSLGEGEHFVEMQFGDCEYVRSISITDIINREGIKANLDNGVLELHLPKVEKTQPKRISITQN</sequence>
<protein>
    <submittedName>
        <fullName evidence="5">Heat shock protein Hsp20</fullName>
    </submittedName>
</protein>
<comment type="similarity">
    <text evidence="1 2">Belongs to the small heat shock protein (HSP20) family.</text>
</comment>
<dbReference type="OrthoDB" id="9811615at2"/>
<dbReference type="EMBL" id="LT907975">
    <property type="protein sequence ID" value="SOB59193.1"/>
    <property type="molecule type" value="Genomic_DNA"/>
</dbReference>
<dbReference type="RefSeq" id="WP_097012100.1">
    <property type="nucleotide sequence ID" value="NZ_LT907975.1"/>
</dbReference>
<evidence type="ECO:0000313" key="5">
    <source>
        <dbReference type="EMBL" id="SOB59193.1"/>
    </source>
</evidence>
<reference evidence="6" key="1">
    <citation type="submission" date="2017-09" db="EMBL/GenBank/DDBJ databases">
        <authorList>
            <person name="Regsiter A."/>
            <person name="William W."/>
        </authorList>
    </citation>
    <scope>NUCLEOTIDE SEQUENCE [LARGE SCALE GENOMIC DNA]</scope>
    <source>
        <strain evidence="6">500-1</strain>
    </source>
</reference>
<proteinExistence type="inferred from homology"/>
<evidence type="ECO:0000259" key="4">
    <source>
        <dbReference type="PROSITE" id="PS51203"/>
    </source>
</evidence>
<dbReference type="KEGG" id="pprf:DPRO_2287"/>
<evidence type="ECO:0000256" key="2">
    <source>
        <dbReference type="RuleBase" id="RU003616"/>
    </source>
</evidence>
<keyword evidence="6" id="KW-1185">Reference proteome</keyword>
<gene>
    <name evidence="5" type="ORF">DPRO_2287</name>
</gene>
<evidence type="ECO:0000259" key="3">
    <source>
        <dbReference type="PROSITE" id="PS01031"/>
    </source>
</evidence>
<dbReference type="PROSITE" id="PS51203">
    <property type="entry name" value="CS"/>
    <property type="match status" value="1"/>
</dbReference>
<dbReference type="Proteomes" id="UP000219215">
    <property type="component" value="Chromosome DPRO"/>
</dbReference>
<dbReference type="InterPro" id="IPR007052">
    <property type="entry name" value="CS_dom"/>
</dbReference>
<organism evidence="5 6">
    <name type="scientific">Pseudodesulfovibrio profundus</name>
    <dbReference type="NCBI Taxonomy" id="57320"/>
    <lineage>
        <taxon>Bacteria</taxon>
        <taxon>Pseudomonadati</taxon>
        <taxon>Thermodesulfobacteriota</taxon>
        <taxon>Desulfovibrionia</taxon>
        <taxon>Desulfovibrionales</taxon>
        <taxon>Desulfovibrionaceae</taxon>
    </lineage>
</organism>
<dbReference type="PANTHER" id="PTHR11527">
    <property type="entry name" value="HEAT-SHOCK PROTEIN 20 FAMILY MEMBER"/>
    <property type="match status" value="1"/>
</dbReference>
<dbReference type="InterPro" id="IPR031107">
    <property type="entry name" value="Small_HSP"/>
</dbReference>
<evidence type="ECO:0000256" key="1">
    <source>
        <dbReference type="PROSITE-ProRule" id="PRU00285"/>
    </source>
</evidence>